<evidence type="ECO:0000313" key="2">
    <source>
        <dbReference type="Proteomes" id="UP000596063"/>
    </source>
</evidence>
<dbReference type="Proteomes" id="UP000596063">
    <property type="component" value="Chromosome"/>
</dbReference>
<organism evidence="1 2">
    <name type="scientific">Spongiibacter nanhainus</name>
    <dbReference type="NCBI Taxonomy" id="2794344"/>
    <lineage>
        <taxon>Bacteria</taxon>
        <taxon>Pseudomonadati</taxon>
        <taxon>Pseudomonadota</taxon>
        <taxon>Gammaproteobacteria</taxon>
        <taxon>Cellvibrionales</taxon>
        <taxon>Spongiibacteraceae</taxon>
        <taxon>Spongiibacter</taxon>
    </lineage>
</organism>
<dbReference type="RefSeq" id="WP_198570815.1">
    <property type="nucleotide sequence ID" value="NZ_CP066167.1"/>
</dbReference>
<reference evidence="1 2" key="1">
    <citation type="submission" date="2020-12" db="EMBL/GenBank/DDBJ databases">
        <authorList>
            <person name="Shan Y."/>
        </authorList>
    </citation>
    <scope>NUCLEOTIDE SEQUENCE [LARGE SCALE GENOMIC DNA]</scope>
    <source>
        <strain evidence="2">csc3.9</strain>
    </source>
</reference>
<dbReference type="Gene3D" id="1.20.120.520">
    <property type="entry name" value="nmb1532 protein domain like"/>
    <property type="match status" value="1"/>
</dbReference>
<dbReference type="KEGG" id="snan:I6N98_05610"/>
<evidence type="ECO:0000313" key="1">
    <source>
        <dbReference type="EMBL" id="QQD19330.1"/>
    </source>
</evidence>
<sequence length="187" mass="21677">MTALIEQLERDHQQMLRMMYIFKRDLTCLSSEPTLAEGFVPLVDILDYVKVYPENWHHPAEDILFHQLRRKPQVNLQAIDLVLSDHPRLEALTTQLGLIFRELQQASMHPSGPVLRLAHRFCSEQIAHIHAERNIFNAINQRFEADDWQRVNAAIAQRFQRSQGSSSSETAQLPATHAPFRLVCQYP</sequence>
<name>A0A7T4R2N5_9GAMM</name>
<dbReference type="EMBL" id="CP066167">
    <property type="protein sequence ID" value="QQD19330.1"/>
    <property type="molecule type" value="Genomic_DNA"/>
</dbReference>
<gene>
    <name evidence="1" type="ORF">I6N98_05610</name>
</gene>
<evidence type="ECO:0008006" key="3">
    <source>
        <dbReference type="Google" id="ProtNLM"/>
    </source>
</evidence>
<protein>
    <recommendedName>
        <fullName evidence="3">Hemerythrin-like domain-containing protein</fullName>
    </recommendedName>
</protein>
<accession>A0A7T4R2N5</accession>
<dbReference type="AlphaFoldDB" id="A0A7T4R2N5"/>
<keyword evidence="2" id="KW-1185">Reference proteome</keyword>
<proteinExistence type="predicted"/>